<name>A0ABX4NP06_9LEPT</name>
<dbReference type="EMBL" id="NPDS01000001">
    <property type="protein sequence ID" value="PJZ58554.1"/>
    <property type="molecule type" value="Genomic_DNA"/>
</dbReference>
<evidence type="ECO:0000256" key="2">
    <source>
        <dbReference type="SAM" id="SignalP"/>
    </source>
</evidence>
<proteinExistence type="predicted"/>
<evidence type="ECO:0000313" key="3">
    <source>
        <dbReference type="EMBL" id="PJZ58554.1"/>
    </source>
</evidence>
<accession>A0ABX4NP06</accession>
<feature type="chain" id="PRO_5046718934" description="Porin" evidence="2">
    <location>
        <begin position="28"/>
        <end position="389"/>
    </location>
</feature>
<organism evidence="3 4">
    <name type="scientific">Leptospira barantonii</name>
    <dbReference type="NCBI Taxonomy" id="2023184"/>
    <lineage>
        <taxon>Bacteria</taxon>
        <taxon>Pseudomonadati</taxon>
        <taxon>Spirochaetota</taxon>
        <taxon>Spirochaetia</taxon>
        <taxon>Leptospirales</taxon>
        <taxon>Leptospiraceae</taxon>
        <taxon>Leptospira</taxon>
    </lineage>
</organism>
<feature type="region of interest" description="Disordered" evidence="1">
    <location>
        <begin position="32"/>
        <end position="51"/>
    </location>
</feature>
<protein>
    <recommendedName>
        <fullName evidence="5">Porin</fullName>
    </recommendedName>
</protein>
<keyword evidence="4" id="KW-1185">Reference proteome</keyword>
<feature type="signal peptide" evidence="2">
    <location>
        <begin position="1"/>
        <end position="27"/>
    </location>
</feature>
<keyword evidence="2" id="KW-0732">Signal</keyword>
<evidence type="ECO:0000313" key="4">
    <source>
        <dbReference type="Proteomes" id="UP000231879"/>
    </source>
</evidence>
<reference evidence="3 4" key="1">
    <citation type="submission" date="2017-07" db="EMBL/GenBank/DDBJ databases">
        <title>Leptospira spp. isolated from tropical soils.</title>
        <authorList>
            <person name="Thibeaux R."/>
            <person name="Iraola G."/>
            <person name="Ferres I."/>
            <person name="Bierque E."/>
            <person name="Girault D."/>
            <person name="Soupe-Gilbert M.-E."/>
            <person name="Picardeau M."/>
            <person name="Goarant C."/>
        </authorList>
    </citation>
    <scope>NUCLEOTIDE SEQUENCE [LARGE SCALE GENOMIC DNA]</scope>
    <source>
        <strain evidence="3 4">FH4-C-A1</strain>
    </source>
</reference>
<comment type="caution">
    <text evidence="3">The sequence shown here is derived from an EMBL/GenBank/DDBJ whole genome shotgun (WGS) entry which is preliminary data.</text>
</comment>
<evidence type="ECO:0008006" key="5">
    <source>
        <dbReference type="Google" id="ProtNLM"/>
    </source>
</evidence>
<dbReference type="Proteomes" id="UP000231879">
    <property type="component" value="Unassembled WGS sequence"/>
</dbReference>
<evidence type="ECO:0000256" key="1">
    <source>
        <dbReference type="SAM" id="MobiDB-lite"/>
    </source>
</evidence>
<gene>
    <name evidence="3" type="ORF">CH367_00410</name>
</gene>
<sequence length="389" mass="43801">MDIKKMKHTNRALLILSIFLFASLLQAQDKQSPDISSGIPEDNAQNLPKPTDKKAEFGFSQTLANDVFVFGNSLFGEKLSRRDNDPYQTFSPGLILGTFVNFFTPIPGFRMNLIMANPLIGRSNTDNDFVYQSTPGGTDETYKVFQSLQSGQLSYDPNQVKPRKENNGVRDYFIGQILYEWNSSIGQFFTGFLIVNSANYPTNASLFNYTLGWKPAFLNYLKPELVSYYRLSSETSGLNQGNSHHRVALSHEYELTKDWKLTPGLQTGYQYYNNNTDKRSGVTDITAKLQLNFKEMNVSVSDVYRPDLYIFDNDRVYPKPTGVASDTNADDGKVTDPSKIHGTVNQTAASAIQSLALDSVSKNYLLNAYQQQHIPKHHFIVSLGYVAKF</sequence>